<evidence type="ECO:0000313" key="2">
    <source>
        <dbReference type="EMBL" id="JAH74487.1"/>
    </source>
</evidence>
<dbReference type="AlphaFoldDB" id="A0A0E9V8X2"/>
<sequence>MMEGKRHQNTENQNRKTGMSCGFGIA</sequence>
<reference evidence="2" key="1">
    <citation type="submission" date="2014-11" db="EMBL/GenBank/DDBJ databases">
        <authorList>
            <person name="Amaro Gonzalez C."/>
        </authorList>
    </citation>
    <scope>NUCLEOTIDE SEQUENCE</scope>
</reference>
<accession>A0A0E9V8X2</accession>
<evidence type="ECO:0000256" key="1">
    <source>
        <dbReference type="SAM" id="MobiDB-lite"/>
    </source>
</evidence>
<reference evidence="2" key="2">
    <citation type="journal article" date="2015" name="Fish Shellfish Immunol.">
        <title>Early steps in the European eel (Anguilla anguilla)-Vibrio vulnificus interaction in the gills: Role of the RtxA13 toxin.</title>
        <authorList>
            <person name="Callol A."/>
            <person name="Pajuelo D."/>
            <person name="Ebbesson L."/>
            <person name="Teles M."/>
            <person name="MacKenzie S."/>
            <person name="Amaro C."/>
        </authorList>
    </citation>
    <scope>NUCLEOTIDE SEQUENCE</scope>
</reference>
<organism evidence="2">
    <name type="scientific">Anguilla anguilla</name>
    <name type="common">European freshwater eel</name>
    <name type="synonym">Muraena anguilla</name>
    <dbReference type="NCBI Taxonomy" id="7936"/>
    <lineage>
        <taxon>Eukaryota</taxon>
        <taxon>Metazoa</taxon>
        <taxon>Chordata</taxon>
        <taxon>Craniata</taxon>
        <taxon>Vertebrata</taxon>
        <taxon>Euteleostomi</taxon>
        <taxon>Actinopterygii</taxon>
        <taxon>Neopterygii</taxon>
        <taxon>Teleostei</taxon>
        <taxon>Anguilliformes</taxon>
        <taxon>Anguillidae</taxon>
        <taxon>Anguilla</taxon>
    </lineage>
</organism>
<name>A0A0E9V8X2_ANGAN</name>
<dbReference type="EMBL" id="GBXM01034090">
    <property type="protein sequence ID" value="JAH74487.1"/>
    <property type="molecule type" value="Transcribed_RNA"/>
</dbReference>
<proteinExistence type="predicted"/>
<protein>
    <submittedName>
        <fullName evidence="2">Uncharacterized protein</fullName>
    </submittedName>
</protein>
<feature type="region of interest" description="Disordered" evidence="1">
    <location>
        <begin position="1"/>
        <end position="26"/>
    </location>
</feature>